<dbReference type="OrthoDB" id="3634172at2"/>
<dbReference type="EMBL" id="FMZE01000014">
    <property type="protein sequence ID" value="SDD91210.1"/>
    <property type="molecule type" value="Genomic_DNA"/>
</dbReference>
<dbReference type="RefSeq" id="WP_091810451.1">
    <property type="nucleotide sequence ID" value="NZ_CP016353.1"/>
</dbReference>
<sequence>MSILRKDDRHNEDLVGQIADTFTRAVNASAAAKQETDEGSGTGEPAPEPSEQPAFVVTGDRRAQSKKRR</sequence>
<dbReference type="AlphaFoldDB" id="A0A222VKR1"/>
<name>A0A222VKR1_9PSEU</name>
<evidence type="ECO:0000313" key="2">
    <source>
        <dbReference type="Proteomes" id="UP000199494"/>
    </source>
</evidence>
<proteinExistence type="predicted"/>
<evidence type="ECO:0000313" key="1">
    <source>
        <dbReference type="EMBL" id="SDD91210.1"/>
    </source>
</evidence>
<protein>
    <submittedName>
        <fullName evidence="1">Uncharacterized protein</fullName>
    </submittedName>
</protein>
<dbReference type="STRING" id="530584.SAMN05421630_114101"/>
<reference evidence="1 2" key="1">
    <citation type="submission" date="2016-10" db="EMBL/GenBank/DDBJ databases">
        <authorList>
            <person name="de Groot N.N."/>
        </authorList>
    </citation>
    <scope>NUCLEOTIDE SEQUENCE [LARGE SCALE GENOMIC DNA]</scope>
    <source>
        <strain evidence="1 2">CGMCC 4.5506</strain>
    </source>
</reference>
<keyword evidence="2" id="KW-1185">Reference proteome</keyword>
<gene>
    <name evidence="1" type="ORF">SAMN05421630_114101</name>
</gene>
<organism evidence="1 2">
    <name type="scientific">Prauserella marina</name>
    <dbReference type="NCBI Taxonomy" id="530584"/>
    <lineage>
        <taxon>Bacteria</taxon>
        <taxon>Bacillati</taxon>
        <taxon>Actinomycetota</taxon>
        <taxon>Actinomycetes</taxon>
        <taxon>Pseudonocardiales</taxon>
        <taxon>Pseudonocardiaceae</taxon>
        <taxon>Prauserella</taxon>
    </lineage>
</organism>
<dbReference type="Proteomes" id="UP000199494">
    <property type="component" value="Unassembled WGS sequence"/>
</dbReference>
<accession>A0A222VKR1</accession>
<dbReference type="KEGG" id="pmad:BAY61_04005"/>